<evidence type="ECO:0000256" key="3">
    <source>
        <dbReference type="ARBA" id="ARBA00012513"/>
    </source>
</evidence>
<dbReference type="GO" id="GO:0046872">
    <property type="term" value="F:metal ion binding"/>
    <property type="evidence" value="ECO:0007669"/>
    <property type="project" value="UniProtKB-KW"/>
</dbReference>
<dbReference type="PROSITE" id="PS00107">
    <property type="entry name" value="PROTEIN_KINASE_ATP"/>
    <property type="match status" value="1"/>
</dbReference>
<keyword evidence="4" id="KW-0723">Serine/threonine-protein kinase</keyword>
<keyword evidence="8" id="KW-0418">Kinase</keyword>
<keyword evidence="9 13" id="KW-0067">ATP-binding</keyword>
<proteinExistence type="inferred from homology"/>
<evidence type="ECO:0000256" key="14">
    <source>
        <dbReference type="SAM" id="MobiDB-lite"/>
    </source>
</evidence>
<dbReference type="FunFam" id="3.30.200.20:FF:000097">
    <property type="entry name" value="Probable serine/threonine-protein kinase nek1"/>
    <property type="match status" value="1"/>
</dbReference>
<name>A0AAV6VAH4_9ARAC</name>
<accession>A0AAV6VAH4</accession>
<dbReference type="InterPro" id="IPR011009">
    <property type="entry name" value="Kinase-like_dom_sf"/>
</dbReference>
<feature type="domain" description="Protein kinase" evidence="15">
    <location>
        <begin position="4"/>
        <end position="258"/>
    </location>
</feature>
<comment type="similarity">
    <text evidence="2">Belongs to the protein kinase superfamily. NEK Ser/Thr protein kinase family. NIMA subfamily.</text>
</comment>
<keyword evidence="7 13" id="KW-0547">Nucleotide-binding</keyword>
<gene>
    <name evidence="16" type="ORF">JTE90_005052</name>
</gene>
<evidence type="ECO:0000256" key="12">
    <source>
        <dbReference type="ARBA" id="ARBA00048679"/>
    </source>
</evidence>
<dbReference type="AlphaFoldDB" id="A0AAV6VAH4"/>
<dbReference type="Gene3D" id="1.10.510.10">
    <property type="entry name" value="Transferase(Phosphotransferase) domain 1"/>
    <property type="match status" value="1"/>
</dbReference>
<feature type="region of interest" description="Disordered" evidence="14">
    <location>
        <begin position="866"/>
        <end position="896"/>
    </location>
</feature>
<evidence type="ECO:0000256" key="7">
    <source>
        <dbReference type="ARBA" id="ARBA00022741"/>
    </source>
</evidence>
<dbReference type="PROSITE" id="PS00108">
    <property type="entry name" value="PROTEIN_KINASE_ST"/>
    <property type="match status" value="1"/>
</dbReference>
<dbReference type="PANTHER" id="PTHR44899">
    <property type="entry name" value="CAMK FAMILY PROTEIN KINASE"/>
    <property type="match status" value="1"/>
</dbReference>
<feature type="region of interest" description="Disordered" evidence="14">
    <location>
        <begin position="280"/>
        <end position="304"/>
    </location>
</feature>
<dbReference type="GO" id="GO:0005524">
    <property type="term" value="F:ATP binding"/>
    <property type="evidence" value="ECO:0007669"/>
    <property type="project" value="UniProtKB-UniRule"/>
</dbReference>
<dbReference type="PANTHER" id="PTHR44899:SF3">
    <property type="entry name" value="SERINE_THREONINE-PROTEIN KINASE NEK1"/>
    <property type="match status" value="1"/>
</dbReference>
<protein>
    <recommendedName>
        <fullName evidence="3">non-specific serine/threonine protein kinase</fullName>
        <ecNumber evidence="3">2.7.11.1</ecNumber>
    </recommendedName>
</protein>
<dbReference type="PROSITE" id="PS50011">
    <property type="entry name" value="PROTEIN_KINASE_DOM"/>
    <property type="match status" value="1"/>
</dbReference>
<keyword evidence="10" id="KW-0460">Magnesium</keyword>
<feature type="compositionally biased region" description="Polar residues" evidence="14">
    <location>
        <begin position="877"/>
        <end position="890"/>
    </location>
</feature>
<organism evidence="16 17">
    <name type="scientific">Oedothorax gibbosus</name>
    <dbReference type="NCBI Taxonomy" id="931172"/>
    <lineage>
        <taxon>Eukaryota</taxon>
        <taxon>Metazoa</taxon>
        <taxon>Ecdysozoa</taxon>
        <taxon>Arthropoda</taxon>
        <taxon>Chelicerata</taxon>
        <taxon>Arachnida</taxon>
        <taxon>Araneae</taxon>
        <taxon>Araneomorphae</taxon>
        <taxon>Entelegynae</taxon>
        <taxon>Araneoidea</taxon>
        <taxon>Linyphiidae</taxon>
        <taxon>Erigoninae</taxon>
        <taxon>Oedothorax</taxon>
    </lineage>
</organism>
<sequence length="1012" mass="114616">MDNFKVIKVLGEGSFGSALLVEDVCSEKQYVVKKVPLFNLSKKEKEEAMKEVEVLSKMKHPNIISYHKSFEENSNLYIVTDYCDSGDLYSKIRAQKGTYFEEEQILDWFVQICLAIKHVHDRRILHRDIKTQNIFLTSSGIAKLGDFGIARILNTTSELARTCIGTPYYLSPEICENKPYNNKSDVWSLGCVLYELTTLKHAFEAKNIKSLVYKILRGSLPQIPDIYSQDLKQLMTQIFVRNPHDRPSVNAILRKPIILERISKFLNESKIRDEFSKSIISKGSSKPCSPSNSNSGRIRITNPAAKYGMSVARKKVQHPETKKLPLKRDEMNLNIKQTRQDKATVAPRIKTKQSNKQVNLYSKDQAHKSQNRNDLKSNKSLEIGQQTQSIRTCSELSTTNKSVLELSSIQFCEASHKMNFPSLLSSVNTDSSQETVSSVSTFESTESSVSSESALYSNDSTTYFDKSFQNTAVALSLPKIEQQSVSRRPKWSRSNTDFLQNLPLESTGSSMEKTNPNDKVTVFHKRPHSAPHIGRRTPFKKLDIVSSHLCPKISTEQMGSKSFVDPKSLVSFNVNKDNDVVLKDSNKLDRQFPNETIFQQESHGTPNDSCQVSEKIIEMHPVKSLDLDNNLTGDKTFKVNVQFQPNESSKNQIGLPLIFENGFNEGKVVGTCCIKVPFEIACGADFHLPIVDDKTERNRCDKTYNLLKRNSCIAAINTMHLPTLCEENDEKVSEDSDDTKQSISIINKSLLCDNELSLTLTEKNQCIEKFDNVQIESFNTNKVETGVQCDIISPSIHQPGNASSNTFSSVKSYHGNSMKSLRNLSFLNLNKKLIEEFHSLPDLSVFNDQLNFKKASKKNNVHSSVSLNSDITDESSDNATLSQSSSSQRCETTDDEENEDLYHVCQSLKFVLRQSRNLDAQSISSTWSIEESTDTFSDVEEIRVNLEKKLGLETFLDAYKKMHTLFEKENDDINEERNDIIELLKPGFEHLANDILHLIIKEEIYVNTSHEK</sequence>
<keyword evidence="17" id="KW-1185">Reference proteome</keyword>
<dbReference type="EMBL" id="JAFNEN010000115">
    <property type="protein sequence ID" value="KAG8193755.1"/>
    <property type="molecule type" value="Genomic_DNA"/>
</dbReference>
<dbReference type="SMART" id="SM00220">
    <property type="entry name" value="S_TKc"/>
    <property type="match status" value="1"/>
</dbReference>
<reference evidence="16 17" key="1">
    <citation type="journal article" date="2022" name="Nat. Ecol. Evol.">
        <title>A masculinizing supergene underlies an exaggerated male reproductive morph in a spider.</title>
        <authorList>
            <person name="Hendrickx F."/>
            <person name="De Corte Z."/>
            <person name="Sonet G."/>
            <person name="Van Belleghem S.M."/>
            <person name="Kostlbacher S."/>
            <person name="Vangestel C."/>
        </authorList>
    </citation>
    <scope>NUCLEOTIDE SEQUENCE [LARGE SCALE GENOMIC DNA]</scope>
    <source>
        <strain evidence="16">W744_W776</strain>
    </source>
</reference>
<keyword evidence="6" id="KW-0479">Metal-binding</keyword>
<evidence type="ECO:0000256" key="8">
    <source>
        <dbReference type="ARBA" id="ARBA00022777"/>
    </source>
</evidence>
<dbReference type="GO" id="GO:0004674">
    <property type="term" value="F:protein serine/threonine kinase activity"/>
    <property type="evidence" value="ECO:0007669"/>
    <property type="project" value="UniProtKB-KW"/>
</dbReference>
<evidence type="ECO:0000313" key="16">
    <source>
        <dbReference type="EMBL" id="KAG8193755.1"/>
    </source>
</evidence>
<comment type="catalytic activity">
    <reaction evidence="12">
        <text>L-seryl-[protein] + ATP = O-phospho-L-seryl-[protein] + ADP + H(+)</text>
        <dbReference type="Rhea" id="RHEA:17989"/>
        <dbReference type="Rhea" id="RHEA-COMP:9863"/>
        <dbReference type="Rhea" id="RHEA-COMP:11604"/>
        <dbReference type="ChEBI" id="CHEBI:15378"/>
        <dbReference type="ChEBI" id="CHEBI:29999"/>
        <dbReference type="ChEBI" id="CHEBI:30616"/>
        <dbReference type="ChEBI" id="CHEBI:83421"/>
        <dbReference type="ChEBI" id="CHEBI:456216"/>
        <dbReference type="EC" id="2.7.11.1"/>
    </reaction>
</comment>
<dbReference type="InterPro" id="IPR008271">
    <property type="entry name" value="Ser/Thr_kinase_AS"/>
</dbReference>
<comment type="catalytic activity">
    <reaction evidence="11">
        <text>L-threonyl-[protein] + ATP = O-phospho-L-threonyl-[protein] + ADP + H(+)</text>
        <dbReference type="Rhea" id="RHEA:46608"/>
        <dbReference type="Rhea" id="RHEA-COMP:11060"/>
        <dbReference type="Rhea" id="RHEA-COMP:11605"/>
        <dbReference type="ChEBI" id="CHEBI:15378"/>
        <dbReference type="ChEBI" id="CHEBI:30013"/>
        <dbReference type="ChEBI" id="CHEBI:30616"/>
        <dbReference type="ChEBI" id="CHEBI:61977"/>
        <dbReference type="ChEBI" id="CHEBI:456216"/>
        <dbReference type="EC" id="2.7.11.1"/>
    </reaction>
</comment>
<evidence type="ECO:0000259" key="15">
    <source>
        <dbReference type="PROSITE" id="PS50011"/>
    </source>
</evidence>
<feature type="binding site" evidence="13">
    <location>
        <position position="34"/>
    </location>
    <ligand>
        <name>ATP</name>
        <dbReference type="ChEBI" id="CHEBI:30616"/>
    </ligand>
</feature>
<evidence type="ECO:0000256" key="2">
    <source>
        <dbReference type="ARBA" id="ARBA00010886"/>
    </source>
</evidence>
<keyword evidence="5" id="KW-0808">Transferase</keyword>
<dbReference type="Pfam" id="PF00069">
    <property type="entry name" value="Pkinase"/>
    <property type="match status" value="1"/>
</dbReference>
<comment type="cofactor">
    <cofactor evidence="1">
        <name>Mg(2+)</name>
        <dbReference type="ChEBI" id="CHEBI:18420"/>
    </cofactor>
</comment>
<evidence type="ECO:0000256" key="6">
    <source>
        <dbReference type="ARBA" id="ARBA00022723"/>
    </source>
</evidence>
<evidence type="ECO:0000313" key="17">
    <source>
        <dbReference type="Proteomes" id="UP000827092"/>
    </source>
</evidence>
<dbReference type="Gene3D" id="3.30.200.20">
    <property type="entry name" value="Phosphorylase Kinase, domain 1"/>
    <property type="match status" value="1"/>
</dbReference>
<evidence type="ECO:0000256" key="11">
    <source>
        <dbReference type="ARBA" id="ARBA00047899"/>
    </source>
</evidence>
<dbReference type="Proteomes" id="UP000827092">
    <property type="component" value="Unassembled WGS sequence"/>
</dbReference>
<evidence type="ECO:0000256" key="1">
    <source>
        <dbReference type="ARBA" id="ARBA00001946"/>
    </source>
</evidence>
<feature type="compositionally biased region" description="Low complexity" evidence="14">
    <location>
        <begin position="280"/>
        <end position="296"/>
    </location>
</feature>
<dbReference type="FunFam" id="1.10.510.10:FF:000172">
    <property type="entry name" value="serine/threonine-protein kinase Nek1 isoform X1"/>
    <property type="match status" value="1"/>
</dbReference>
<comment type="caution">
    <text evidence="16">The sequence shown here is derived from an EMBL/GenBank/DDBJ whole genome shotgun (WGS) entry which is preliminary data.</text>
</comment>
<dbReference type="InterPro" id="IPR000719">
    <property type="entry name" value="Prot_kinase_dom"/>
</dbReference>
<evidence type="ECO:0000256" key="4">
    <source>
        <dbReference type="ARBA" id="ARBA00022527"/>
    </source>
</evidence>
<evidence type="ECO:0000256" key="13">
    <source>
        <dbReference type="PROSITE-ProRule" id="PRU10141"/>
    </source>
</evidence>
<evidence type="ECO:0000256" key="10">
    <source>
        <dbReference type="ARBA" id="ARBA00022842"/>
    </source>
</evidence>
<dbReference type="InterPro" id="IPR017441">
    <property type="entry name" value="Protein_kinase_ATP_BS"/>
</dbReference>
<evidence type="ECO:0000256" key="5">
    <source>
        <dbReference type="ARBA" id="ARBA00022679"/>
    </source>
</evidence>
<dbReference type="InterPro" id="IPR051131">
    <property type="entry name" value="NEK_Ser/Thr_kinase_NIMA"/>
</dbReference>
<evidence type="ECO:0000256" key="9">
    <source>
        <dbReference type="ARBA" id="ARBA00022840"/>
    </source>
</evidence>
<dbReference type="CDD" id="cd08215">
    <property type="entry name" value="STKc_Nek"/>
    <property type="match status" value="1"/>
</dbReference>
<dbReference type="SUPFAM" id="SSF56112">
    <property type="entry name" value="Protein kinase-like (PK-like)"/>
    <property type="match status" value="1"/>
</dbReference>
<dbReference type="EC" id="2.7.11.1" evidence="3"/>